<protein>
    <submittedName>
        <fullName evidence="1">Carboxypeptidase regulatory-like domain-containing protein</fullName>
    </submittedName>
</protein>
<accession>A0ABX2Q1N4</accession>
<dbReference type="Proteomes" id="UP000626554">
    <property type="component" value="Unassembled WGS sequence"/>
</dbReference>
<comment type="caution">
    <text evidence="1">The sequence shown here is derived from an EMBL/GenBank/DDBJ whole genome shotgun (WGS) entry which is preliminary data.</text>
</comment>
<name>A0ABX2Q1N4_9BACT</name>
<proteinExistence type="predicted"/>
<reference evidence="1 2" key="1">
    <citation type="submission" date="2020-05" db="EMBL/GenBank/DDBJ databases">
        <title>Hymenobacter terrestris sp. nov. and Hymenobacter lapidiphilus sp. nov., isolated from regoliths in Antarctica.</title>
        <authorList>
            <person name="Sedlacek I."/>
            <person name="Pantucek R."/>
            <person name="Zeman M."/>
            <person name="Holochova P."/>
            <person name="Kralova S."/>
            <person name="Stankova E."/>
            <person name="Sedo O."/>
            <person name="Micenkova L."/>
            <person name="Svec P."/>
            <person name="Gupta V."/>
            <person name="Sood U."/>
            <person name="Korpole U.S."/>
            <person name="Lal R."/>
        </authorList>
    </citation>
    <scope>NUCLEOTIDE SEQUENCE [LARGE SCALE GENOMIC DNA]</scope>
    <source>
        <strain evidence="1 2">P5252</strain>
    </source>
</reference>
<keyword evidence="2" id="KW-1185">Reference proteome</keyword>
<dbReference type="EMBL" id="JABKAV010000003">
    <property type="protein sequence ID" value="NVO83654.1"/>
    <property type="molecule type" value="Genomic_DNA"/>
</dbReference>
<gene>
    <name evidence="1" type="ORF">HW556_02050</name>
</gene>
<evidence type="ECO:0000313" key="2">
    <source>
        <dbReference type="Proteomes" id="UP000626554"/>
    </source>
</evidence>
<dbReference type="RefSeq" id="WP_176897501.1">
    <property type="nucleotide sequence ID" value="NZ_JABKAV010000003.1"/>
</dbReference>
<evidence type="ECO:0000313" key="1">
    <source>
        <dbReference type="EMBL" id="NVO83654.1"/>
    </source>
</evidence>
<organism evidence="1 2">
    <name type="scientific">Hymenobacter terrestris</name>
    <dbReference type="NCBI Taxonomy" id="2748310"/>
    <lineage>
        <taxon>Bacteria</taxon>
        <taxon>Pseudomonadati</taxon>
        <taxon>Bacteroidota</taxon>
        <taxon>Cytophagia</taxon>
        <taxon>Cytophagales</taxon>
        <taxon>Hymenobacteraceae</taxon>
        <taxon>Hymenobacter</taxon>
    </lineage>
</organism>
<sequence length="194" mass="21552">MLFSSKQLVLYPDQQFDYYQHEDAMEMGKQGAGTYRQRGQWLQLRFEGQQSAARSRGRQRLLGDGPDSLVLTFHIRGGFGADSLQPVEGATVLLRDAAGKVLSGVSADSRGRATLPFTTPSRGQLVEVTAIGFDVWQQAWPAQPSAFVVRLVPRLGRSVPAGTSWGFRQLPALPDQLRLRWGADTVRFLRRPLP</sequence>